<keyword evidence="4" id="KW-1185">Reference proteome</keyword>
<dbReference type="OrthoDB" id="7566841at2"/>
<feature type="region of interest" description="Disordered" evidence="1">
    <location>
        <begin position="190"/>
        <end position="229"/>
    </location>
</feature>
<reference evidence="3 4" key="1">
    <citation type="submission" date="2019-07" db="EMBL/GenBank/DDBJ databases">
        <title>Full genome sequence of Sphingomonas sp. 4R-6-7(HKS19).</title>
        <authorList>
            <person name="Im W.-T."/>
        </authorList>
    </citation>
    <scope>NUCLEOTIDE SEQUENCE [LARGE SCALE GENOMIC DNA]</scope>
    <source>
        <strain evidence="3 4">HKS19</strain>
    </source>
</reference>
<sequence length="229" mass="23716">MVRLLPVIAVALLSASPVLAQKTTKPAPAKPAAKPKPPATKPKPKTQLATISPLSHDEKNGFSVLQVAVPDSAKFIAGWKVGAGGESATTKTVANRPLFTFLIFRGCKANAQGNCDIVADFAITRPDGTINDENKGVVVWNKTAPTDPKKPYLGDGALGYGVDDEGPFGDYRVVATVTDRVAGTTLTTEQTLTIAAGKATPAKSGETKPADPAPAKPEGPDLPTEPPAK</sequence>
<feature type="signal peptide" evidence="2">
    <location>
        <begin position="1"/>
        <end position="20"/>
    </location>
</feature>
<evidence type="ECO:0000313" key="4">
    <source>
        <dbReference type="Proteomes" id="UP000315673"/>
    </source>
</evidence>
<feature type="chain" id="PRO_5022689945" evidence="2">
    <location>
        <begin position="21"/>
        <end position="229"/>
    </location>
</feature>
<proteinExistence type="predicted"/>
<name>A0A5B8LLH6_9SPHN</name>
<organism evidence="3 4">
    <name type="scientific">Sphingomonas panacisoli</name>
    <dbReference type="NCBI Taxonomy" id="1813879"/>
    <lineage>
        <taxon>Bacteria</taxon>
        <taxon>Pseudomonadati</taxon>
        <taxon>Pseudomonadota</taxon>
        <taxon>Alphaproteobacteria</taxon>
        <taxon>Sphingomonadales</taxon>
        <taxon>Sphingomonadaceae</taxon>
        <taxon>Sphingomonas</taxon>
    </lineage>
</organism>
<feature type="region of interest" description="Disordered" evidence="1">
    <location>
        <begin position="23"/>
        <end position="48"/>
    </location>
</feature>
<keyword evidence="2" id="KW-0732">Signal</keyword>
<dbReference type="KEGG" id="spai:FPZ24_16890"/>
<dbReference type="Proteomes" id="UP000315673">
    <property type="component" value="Chromosome"/>
</dbReference>
<evidence type="ECO:0000256" key="1">
    <source>
        <dbReference type="SAM" id="MobiDB-lite"/>
    </source>
</evidence>
<evidence type="ECO:0000256" key="2">
    <source>
        <dbReference type="SAM" id="SignalP"/>
    </source>
</evidence>
<evidence type="ECO:0000313" key="3">
    <source>
        <dbReference type="EMBL" id="QDZ08943.1"/>
    </source>
</evidence>
<protein>
    <submittedName>
        <fullName evidence="3">Uncharacterized protein</fullName>
    </submittedName>
</protein>
<accession>A0A5B8LLH6</accession>
<feature type="compositionally biased region" description="Low complexity" evidence="1">
    <location>
        <begin position="23"/>
        <end position="32"/>
    </location>
</feature>
<dbReference type="AlphaFoldDB" id="A0A5B8LLH6"/>
<gene>
    <name evidence="3" type="ORF">FPZ24_16890</name>
</gene>
<dbReference type="EMBL" id="CP042306">
    <property type="protein sequence ID" value="QDZ08943.1"/>
    <property type="molecule type" value="Genomic_DNA"/>
</dbReference>